<dbReference type="Gene3D" id="3.60.10.10">
    <property type="entry name" value="Endonuclease/exonuclease/phosphatase"/>
    <property type="match status" value="1"/>
</dbReference>
<keyword evidence="4" id="KW-1185">Reference proteome</keyword>
<sequence>MNSSKPVISTDEETQMEIYVDKVSLSTHNLNQSDFRDLGVPSEPPNVDPTTSCHRRPEIHQSEEPSNNETRNPSQAKLFNDPEDPSSHSHQRLNSVNSSVAGAASSAPWLKDWTYMIAESMFYKISDPVVRNLMREMRIRGIGLILPPSAVQSRVRPEPEINPVHLDTRPNQLLQMFHSCGNQQIFTLKGNLPEGAFLLETHKPVLDVCGTCYLKLDSGVLEHQFVFNLIQGEKALSPINSDSSDSLGYMGQNFDESDRFMDFKILAWNARGAGSAEFRRILLDMKQRYHPNVVFISETRIDGGRADNVINTLGFDRRFKVDSIGYARGLWILWDSNNVRLTVVIHTFQEVHAIMEVQSHSPFLASFVYASPILDKRRCLWKNLSSVAEHNSLPWVVCGDFNEMLHPDEKWGGNPATLGRIREFKECVERCEVVDLGFSGQKFTWFNKRADGAMVFERLDRFLANSDWIQCFPDTLNCHLPRIKLDHLPLLLVSKVINNIVMNRPFHCERVWIKEPSFVNLAETSWKEARSASHGLGLIRDRALQWNKIFFGNIF</sequence>
<dbReference type="Proteomes" id="UP000634136">
    <property type="component" value="Unassembled WGS sequence"/>
</dbReference>
<feature type="domain" description="Endonuclease/exonuclease/phosphatase" evidence="2">
    <location>
        <begin position="267"/>
        <end position="479"/>
    </location>
</feature>
<dbReference type="Pfam" id="PF03372">
    <property type="entry name" value="Exo_endo_phos"/>
    <property type="match status" value="1"/>
</dbReference>
<dbReference type="OrthoDB" id="1113909at2759"/>
<dbReference type="GO" id="GO:0003824">
    <property type="term" value="F:catalytic activity"/>
    <property type="evidence" value="ECO:0007669"/>
    <property type="project" value="InterPro"/>
</dbReference>
<dbReference type="InterPro" id="IPR005135">
    <property type="entry name" value="Endo/exonuclease/phosphatase"/>
</dbReference>
<comment type="caution">
    <text evidence="3">The sequence shown here is derived from an EMBL/GenBank/DDBJ whole genome shotgun (WGS) entry which is preliminary data.</text>
</comment>
<reference evidence="3" key="1">
    <citation type="submission" date="2020-09" db="EMBL/GenBank/DDBJ databases">
        <title>Genome-Enabled Discovery of Anthraquinone Biosynthesis in Senna tora.</title>
        <authorList>
            <person name="Kang S.-H."/>
            <person name="Pandey R.P."/>
            <person name="Lee C.-M."/>
            <person name="Sim J.-S."/>
            <person name="Jeong J.-T."/>
            <person name="Choi B.-S."/>
            <person name="Jung M."/>
            <person name="Ginzburg D."/>
            <person name="Zhao K."/>
            <person name="Won S.Y."/>
            <person name="Oh T.-J."/>
            <person name="Yu Y."/>
            <person name="Kim N.-H."/>
            <person name="Lee O.R."/>
            <person name="Lee T.-H."/>
            <person name="Bashyal P."/>
            <person name="Kim T.-S."/>
            <person name="Lee W.-H."/>
            <person name="Kawkins C."/>
            <person name="Kim C.-K."/>
            <person name="Kim J.S."/>
            <person name="Ahn B.O."/>
            <person name="Rhee S.Y."/>
            <person name="Sohng J.K."/>
        </authorList>
    </citation>
    <scope>NUCLEOTIDE SEQUENCE</scope>
    <source>
        <tissue evidence="3">Leaf</tissue>
    </source>
</reference>
<feature type="region of interest" description="Disordered" evidence="1">
    <location>
        <begin position="32"/>
        <end position="95"/>
    </location>
</feature>
<dbReference type="InterPro" id="IPR036691">
    <property type="entry name" value="Endo/exonu/phosph_ase_sf"/>
</dbReference>
<proteinExistence type="predicted"/>
<dbReference type="PANTHER" id="PTHR35218">
    <property type="entry name" value="RNASE H DOMAIN-CONTAINING PROTEIN"/>
    <property type="match status" value="1"/>
</dbReference>
<organism evidence="3 4">
    <name type="scientific">Senna tora</name>
    <dbReference type="NCBI Taxonomy" id="362788"/>
    <lineage>
        <taxon>Eukaryota</taxon>
        <taxon>Viridiplantae</taxon>
        <taxon>Streptophyta</taxon>
        <taxon>Embryophyta</taxon>
        <taxon>Tracheophyta</taxon>
        <taxon>Spermatophyta</taxon>
        <taxon>Magnoliopsida</taxon>
        <taxon>eudicotyledons</taxon>
        <taxon>Gunneridae</taxon>
        <taxon>Pentapetalae</taxon>
        <taxon>rosids</taxon>
        <taxon>fabids</taxon>
        <taxon>Fabales</taxon>
        <taxon>Fabaceae</taxon>
        <taxon>Caesalpinioideae</taxon>
        <taxon>Cassia clade</taxon>
        <taxon>Senna</taxon>
    </lineage>
</organism>
<dbReference type="AlphaFoldDB" id="A0A834SQ48"/>
<evidence type="ECO:0000259" key="2">
    <source>
        <dbReference type="Pfam" id="PF03372"/>
    </source>
</evidence>
<gene>
    <name evidence="3" type="ORF">G2W53_039762</name>
</gene>
<dbReference type="EMBL" id="JAAIUW010000012">
    <property type="protein sequence ID" value="KAF7807601.1"/>
    <property type="molecule type" value="Genomic_DNA"/>
</dbReference>
<feature type="compositionally biased region" description="Polar residues" evidence="1">
    <location>
        <begin position="64"/>
        <end position="77"/>
    </location>
</feature>
<accession>A0A834SQ48</accession>
<dbReference type="SUPFAM" id="SSF56219">
    <property type="entry name" value="DNase I-like"/>
    <property type="match status" value="1"/>
</dbReference>
<protein>
    <recommendedName>
        <fullName evidence="2">Endonuclease/exonuclease/phosphatase domain-containing protein</fullName>
    </recommendedName>
</protein>
<evidence type="ECO:0000256" key="1">
    <source>
        <dbReference type="SAM" id="MobiDB-lite"/>
    </source>
</evidence>
<name>A0A834SQ48_9FABA</name>
<evidence type="ECO:0000313" key="4">
    <source>
        <dbReference type="Proteomes" id="UP000634136"/>
    </source>
</evidence>
<evidence type="ECO:0000313" key="3">
    <source>
        <dbReference type="EMBL" id="KAF7807601.1"/>
    </source>
</evidence>
<dbReference type="PANTHER" id="PTHR35218:SF9">
    <property type="entry name" value="ENDONUCLEASE_EXONUCLEASE_PHOSPHATASE DOMAIN-CONTAINING PROTEIN"/>
    <property type="match status" value="1"/>
</dbReference>